<feature type="compositionally biased region" description="Basic and acidic residues" evidence="1">
    <location>
        <begin position="306"/>
        <end position="322"/>
    </location>
</feature>
<comment type="caution">
    <text evidence="2">The sequence shown here is derived from an EMBL/GenBank/DDBJ whole genome shotgun (WGS) entry which is preliminary data.</text>
</comment>
<feature type="compositionally biased region" description="Basic and acidic residues" evidence="1">
    <location>
        <begin position="49"/>
        <end position="63"/>
    </location>
</feature>
<keyword evidence="3" id="KW-1185">Reference proteome</keyword>
<gene>
    <name evidence="2" type="ORF">SCAR479_05710</name>
</gene>
<feature type="compositionally biased region" description="Basic and acidic residues" evidence="1">
    <location>
        <begin position="224"/>
        <end position="235"/>
    </location>
</feature>
<evidence type="ECO:0008006" key="4">
    <source>
        <dbReference type="Google" id="ProtNLM"/>
    </source>
</evidence>
<feature type="region of interest" description="Disordered" evidence="1">
    <location>
        <begin position="209"/>
        <end position="235"/>
    </location>
</feature>
<dbReference type="InterPro" id="IPR010721">
    <property type="entry name" value="UstE-like"/>
</dbReference>
<feature type="region of interest" description="Disordered" evidence="1">
    <location>
        <begin position="122"/>
        <end position="141"/>
    </location>
</feature>
<dbReference type="PANTHER" id="PTHR32251:SF15">
    <property type="entry name" value="3-OXO-5-ALPHA-STEROID 4-DEHYDROGENASE (DUF1295)"/>
    <property type="match status" value="1"/>
</dbReference>
<feature type="region of interest" description="Disordered" evidence="1">
    <location>
        <begin position="281"/>
        <end position="326"/>
    </location>
</feature>
<evidence type="ECO:0000313" key="2">
    <source>
        <dbReference type="EMBL" id="KAK9777662.1"/>
    </source>
</evidence>
<feature type="region of interest" description="Disordered" evidence="1">
    <location>
        <begin position="247"/>
        <end position="268"/>
    </location>
</feature>
<name>A0ABR2XV68_9PEZI</name>
<feature type="compositionally biased region" description="Basic and acidic residues" evidence="1">
    <location>
        <begin position="122"/>
        <end position="136"/>
    </location>
</feature>
<dbReference type="Proteomes" id="UP001465668">
    <property type="component" value="Unassembled WGS sequence"/>
</dbReference>
<organism evidence="2 3">
    <name type="scientific">Seiridium cardinale</name>
    <dbReference type="NCBI Taxonomy" id="138064"/>
    <lineage>
        <taxon>Eukaryota</taxon>
        <taxon>Fungi</taxon>
        <taxon>Dikarya</taxon>
        <taxon>Ascomycota</taxon>
        <taxon>Pezizomycotina</taxon>
        <taxon>Sordariomycetes</taxon>
        <taxon>Xylariomycetidae</taxon>
        <taxon>Amphisphaeriales</taxon>
        <taxon>Sporocadaceae</taxon>
        <taxon>Seiridium</taxon>
    </lineage>
</organism>
<dbReference type="PANTHER" id="PTHR32251">
    <property type="entry name" value="3-OXO-5-ALPHA-STEROID 4-DEHYDROGENASE"/>
    <property type="match status" value="1"/>
</dbReference>
<feature type="region of interest" description="Disordered" evidence="1">
    <location>
        <begin position="1"/>
        <end position="107"/>
    </location>
</feature>
<sequence>MTGSGAEQDRFGGWFGGNKADQAKDAAQQSIPKTSGAEQDRYGGWLGGDKADKVQDAVQEHLPKASGAEQDRFGGWFGGGKADQAKDAAQRHLPRTSGAEQDRYEGWLGGDKADKVRDAVQEHLPKTSGAEQDRYGRWLGGGQADQLKDAVKDHLPQTSGAEQDRYGRWFDGEKADQAAHELREHLPKASGAEQDRYGGWFGSGQADQAKDALKKHLPQTSGAEQDRYDGWLGGDKADQAKDALKKHLPHPIGSGAEQDRYGGWFGGDKLPSRAEVERNLPKASGAEQDRYGGWFGGDKGPSAQQIRDKLPRGSGAEQDRFGSHFGPGNERYIGTTTLGLLQHTVLPSFGLHAGLGALAYGIGRVTDRVEVKDYLWPSGQVANAWWSAIGIPVVYGGLSISAAWAALTYDQKLLLTGVSAWGLRLFYRVASRSVRRGEDDSRYVAAKKQDPGFWNKALFTLYLPEAAAQTLVTLPFVLPFRAPVSSAASSLSFGSSAISHGLAIFLFVAGFTTETLADYQLAAHGRETGNTSLNRDGVWSIVRHPNYLGDTLCHFSFSVLASSAGLLHPLAALGPVVNYVFLRAVGGDKENEASQEARYAKESPLKHQELQEYKRTKNSFWPSLNEVSNKWLWAVLAAGAGGVVLEQSLVKVKEKMNCQDIDDTTGKTQLHCGTDTDSCWSQINATFVDTFAPDDFKKRSQTIIDLINSLTPLVGLSSAAIFNSLLKTVSTFAQNGNAVGVFKDSVNAAVTFAGAEGRANQLRYSFIDQSIGRIIDDYPTIAASNFGKDLQSDLGTYMDKLMDAQTKYIGGLFSGSDDAMDTLEIFIKDGSIVLSLTQTYLSPGLEPVLIAFALVVGWNVANLADTKQEAEHIMYGRSIVQTWYMRRDAADSGATKQYATIYLDDKSSCGDSLPNGPKEKSQLDMGSDVAKSICIGYDGRILYVGAVALQPRESINANNYYKFVKLSGTDKLGGSADAWGGFAPNDLVVSSMAARNNFTMPDDLSITDGSGNTGHLMGSAGVQTSGFLSANVFTWDELSAYYPKK</sequence>
<protein>
    <recommendedName>
        <fullName evidence="4">Steroid 5-alpha reductase C-terminal domain-containing protein</fullName>
    </recommendedName>
</protein>
<reference evidence="2 3" key="1">
    <citation type="submission" date="2024-02" db="EMBL/GenBank/DDBJ databases">
        <title>First draft genome assembly of two strains of Seiridium cardinale.</title>
        <authorList>
            <person name="Emiliani G."/>
            <person name="Scali E."/>
        </authorList>
    </citation>
    <scope>NUCLEOTIDE SEQUENCE [LARGE SCALE GENOMIC DNA]</scope>
    <source>
        <strain evidence="2 3">BM-138-000479</strain>
    </source>
</reference>
<dbReference type="Gene3D" id="1.20.120.1630">
    <property type="match status" value="1"/>
</dbReference>
<evidence type="ECO:0000313" key="3">
    <source>
        <dbReference type="Proteomes" id="UP001465668"/>
    </source>
</evidence>
<evidence type="ECO:0000256" key="1">
    <source>
        <dbReference type="SAM" id="MobiDB-lite"/>
    </source>
</evidence>
<proteinExistence type="predicted"/>
<dbReference type="Pfam" id="PF06966">
    <property type="entry name" value="DUF1295"/>
    <property type="match status" value="1"/>
</dbReference>
<accession>A0ABR2XV68</accession>
<dbReference type="EMBL" id="JARVKM010000020">
    <property type="protein sequence ID" value="KAK9777662.1"/>
    <property type="molecule type" value="Genomic_DNA"/>
</dbReference>